<accession>H5UPY9</accession>
<dbReference type="InterPro" id="IPR000073">
    <property type="entry name" value="AB_hydrolase_1"/>
</dbReference>
<evidence type="ECO:0000313" key="3">
    <source>
        <dbReference type="Proteomes" id="UP000004367"/>
    </source>
</evidence>
<reference evidence="2 3" key="1">
    <citation type="submission" date="2012-02" db="EMBL/GenBank/DDBJ databases">
        <title>Whole genome shotgun sequence of Mobilicoccus pelagius NBRC 104925.</title>
        <authorList>
            <person name="Yoshida Y."/>
            <person name="Hosoyama A."/>
            <person name="Tsuchikane K."/>
            <person name="Katsumata H."/>
            <person name="Yamazaki S."/>
            <person name="Fujita N."/>
        </authorList>
    </citation>
    <scope>NUCLEOTIDE SEQUENCE [LARGE SCALE GENOMIC DNA]</scope>
    <source>
        <strain evidence="2 3">NBRC 104925</strain>
    </source>
</reference>
<dbReference type="AlphaFoldDB" id="H5UPY9"/>
<dbReference type="PANTHER" id="PTHR43798">
    <property type="entry name" value="MONOACYLGLYCEROL LIPASE"/>
    <property type="match status" value="1"/>
</dbReference>
<dbReference type="RefSeq" id="WP_009481692.1">
    <property type="nucleotide sequence ID" value="NZ_BAFE01000027.1"/>
</dbReference>
<dbReference type="SUPFAM" id="SSF53474">
    <property type="entry name" value="alpha/beta-Hydrolases"/>
    <property type="match status" value="1"/>
</dbReference>
<evidence type="ECO:0000259" key="1">
    <source>
        <dbReference type="Pfam" id="PF12697"/>
    </source>
</evidence>
<comment type="caution">
    <text evidence="2">The sequence shown here is derived from an EMBL/GenBank/DDBJ whole genome shotgun (WGS) entry which is preliminary data.</text>
</comment>
<protein>
    <recommendedName>
        <fullName evidence="1">AB hydrolase-1 domain-containing protein</fullName>
    </recommendedName>
</protein>
<dbReference type="GO" id="GO:0016020">
    <property type="term" value="C:membrane"/>
    <property type="evidence" value="ECO:0007669"/>
    <property type="project" value="TreeGrafter"/>
</dbReference>
<gene>
    <name evidence="2" type="ORF">MOPEL_029_00740</name>
</gene>
<dbReference type="Gene3D" id="3.40.50.1820">
    <property type="entry name" value="alpha/beta hydrolase"/>
    <property type="match status" value="1"/>
</dbReference>
<dbReference type="InterPro" id="IPR029058">
    <property type="entry name" value="AB_hydrolase_fold"/>
</dbReference>
<name>H5UPY9_9MICO</name>
<dbReference type="InterPro" id="IPR050266">
    <property type="entry name" value="AB_hydrolase_sf"/>
</dbReference>
<dbReference type="eggNOG" id="COG0596">
    <property type="taxonomic scope" value="Bacteria"/>
</dbReference>
<organism evidence="2 3">
    <name type="scientific">Mobilicoccus pelagius NBRC 104925</name>
    <dbReference type="NCBI Taxonomy" id="1089455"/>
    <lineage>
        <taxon>Bacteria</taxon>
        <taxon>Bacillati</taxon>
        <taxon>Actinomycetota</taxon>
        <taxon>Actinomycetes</taxon>
        <taxon>Micrococcales</taxon>
        <taxon>Dermatophilaceae</taxon>
        <taxon>Mobilicoccus</taxon>
    </lineage>
</organism>
<keyword evidence="3" id="KW-1185">Reference proteome</keyword>
<dbReference type="EMBL" id="BAFE01000027">
    <property type="protein sequence ID" value="GAB47794.1"/>
    <property type="molecule type" value="Genomic_DNA"/>
</dbReference>
<dbReference type="Proteomes" id="UP000004367">
    <property type="component" value="Unassembled WGS sequence"/>
</dbReference>
<feature type="domain" description="AB hydrolase-1" evidence="1">
    <location>
        <begin position="27"/>
        <end position="283"/>
    </location>
</feature>
<dbReference type="GO" id="GO:0003824">
    <property type="term" value="F:catalytic activity"/>
    <property type="evidence" value="ECO:0007669"/>
    <property type="project" value="UniProtKB-ARBA"/>
</dbReference>
<proteinExistence type="predicted"/>
<dbReference type="Pfam" id="PF12697">
    <property type="entry name" value="Abhydrolase_6"/>
    <property type="match status" value="1"/>
</dbReference>
<evidence type="ECO:0000313" key="2">
    <source>
        <dbReference type="EMBL" id="GAB47794.1"/>
    </source>
</evidence>
<sequence>MNVTEHQIAYGTGTLTVRDYGGQGPAVILVHAAGFCALAWDQVGEALGGHVRAVALDLPGHGGSTAPMRRASDAWKAIIAVTEVLELTKPLLVGISQGSHACLAATIEEPDTFAGVVTFGGACVRSEENAEDEIAFYTSPQFTELLRQRFFFGSRGRTRKEAHALADHIAVRLAKDWRVIGFKGLREEIMYSIRSHPEGGWVNLPLPQTILAMISFEEGDRFYPAEKLFDRVRVPVVIVQLGDGLDREHANRERDLALENDLVTVRGLDAGDYPHYTRHHEVASIILETCGVTSRPAVAS</sequence>
<dbReference type="PANTHER" id="PTHR43798:SF33">
    <property type="entry name" value="HYDROLASE, PUTATIVE (AFU_ORTHOLOGUE AFUA_2G14860)-RELATED"/>
    <property type="match status" value="1"/>
</dbReference>
<dbReference type="STRING" id="1089455.MOPEL_029_00740"/>